<evidence type="ECO:0000313" key="1">
    <source>
        <dbReference type="EMBL" id="TKR63155.1"/>
    </source>
</evidence>
<evidence type="ECO:0000313" key="2">
    <source>
        <dbReference type="Proteomes" id="UP000298663"/>
    </source>
</evidence>
<keyword evidence="2" id="KW-1185">Reference proteome</keyword>
<comment type="caution">
    <text evidence="1">The sequence shown here is derived from an EMBL/GenBank/DDBJ whole genome shotgun (WGS) entry which is preliminary data.</text>
</comment>
<proteinExistence type="predicted"/>
<dbReference type="Proteomes" id="UP000298663">
    <property type="component" value="Unassembled WGS sequence"/>
</dbReference>
<dbReference type="EMBL" id="AZBU02000010">
    <property type="protein sequence ID" value="TKR63155.1"/>
    <property type="molecule type" value="Genomic_DNA"/>
</dbReference>
<name>A0A4V5ZYC8_STECR</name>
<protein>
    <submittedName>
        <fullName evidence="1">Uncharacterized protein</fullName>
    </submittedName>
</protein>
<reference evidence="1 2" key="1">
    <citation type="journal article" date="2015" name="Genome Biol.">
        <title>Comparative genomics of Steinernema reveals deeply conserved gene regulatory networks.</title>
        <authorList>
            <person name="Dillman A.R."/>
            <person name="Macchietto M."/>
            <person name="Porter C.F."/>
            <person name="Rogers A."/>
            <person name="Williams B."/>
            <person name="Antoshechkin I."/>
            <person name="Lee M.M."/>
            <person name="Goodwin Z."/>
            <person name="Lu X."/>
            <person name="Lewis E.E."/>
            <person name="Goodrich-Blair H."/>
            <person name="Stock S.P."/>
            <person name="Adams B.J."/>
            <person name="Sternberg P.W."/>
            <person name="Mortazavi A."/>
        </authorList>
    </citation>
    <scope>NUCLEOTIDE SEQUENCE [LARGE SCALE GENOMIC DNA]</scope>
    <source>
        <strain evidence="1 2">ALL</strain>
    </source>
</reference>
<organism evidence="1 2">
    <name type="scientific">Steinernema carpocapsae</name>
    <name type="common">Entomopathogenic nematode</name>
    <dbReference type="NCBI Taxonomy" id="34508"/>
    <lineage>
        <taxon>Eukaryota</taxon>
        <taxon>Metazoa</taxon>
        <taxon>Ecdysozoa</taxon>
        <taxon>Nematoda</taxon>
        <taxon>Chromadorea</taxon>
        <taxon>Rhabditida</taxon>
        <taxon>Tylenchina</taxon>
        <taxon>Panagrolaimomorpha</taxon>
        <taxon>Strongyloidoidea</taxon>
        <taxon>Steinernematidae</taxon>
        <taxon>Steinernema</taxon>
    </lineage>
</organism>
<reference evidence="1 2" key="2">
    <citation type="journal article" date="2019" name="G3 (Bethesda)">
        <title>Hybrid Assembly of the Genome of the Entomopathogenic Nematode Steinernema carpocapsae Identifies the X-Chromosome.</title>
        <authorList>
            <person name="Serra L."/>
            <person name="Macchietto M."/>
            <person name="Macias-Munoz A."/>
            <person name="McGill C.J."/>
            <person name="Rodriguez I.M."/>
            <person name="Rodriguez B."/>
            <person name="Murad R."/>
            <person name="Mortazavi A."/>
        </authorList>
    </citation>
    <scope>NUCLEOTIDE SEQUENCE [LARGE SCALE GENOMIC DNA]</scope>
    <source>
        <strain evidence="1 2">ALL</strain>
    </source>
</reference>
<sequence>MSYRVKSYLPDYTENKEKYEIERLVTVEEMVKETFQSCGEEIKSEQRWALVLEQTPDGMVTPIPLSDFNLRSCNKDCTYIVLFQSSYVENGLQLGPSVKQLQPQPVARAHVGRSVTVSVHTTIRSSQTFEQFKVDALHDHQRPNVKNLAYSCRQKLRDNLCTIFDYRLRNTDGPIKLAVAVRASNDQKMREENTLSPNESYTIEFADPEDEDLSESDCHFILKFRRPEKKNLFSVTIIGTPAAETQPDIREKKIVELRMQKPTARNLAEQCARILHYKRPGETYNALVVGSDSQSIPENDSVSCDVFYHVNLCVPNHLGNPNLFTCKF</sequence>
<dbReference type="AlphaFoldDB" id="A0A4V5ZYC8"/>
<gene>
    <name evidence="1" type="ORF">L596_027021</name>
</gene>
<accession>A0A4V5ZYC8</accession>